<dbReference type="GO" id="GO:0009103">
    <property type="term" value="P:lipopolysaccharide biosynthetic process"/>
    <property type="evidence" value="ECO:0007669"/>
    <property type="project" value="UniProtKB-KW"/>
</dbReference>
<gene>
    <name evidence="14" type="ORF">BN990_00632</name>
</gene>
<keyword evidence="3" id="KW-1003">Cell membrane</keyword>
<dbReference type="AlphaFoldDB" id="A0A024Q7U4"/>
<comment type="caution">
    <text evidence="14">The sequence shown here is derived from an EMBL/GenBank/DDBJ whole genome shotgun (WGS) entry which is preliminary data.</text>
</comment>
<keyword evidence="15" id="KW-1185">Reference proteome</keyword>
<evidence type="ECO:0000256" key="11">
    <source>
        <dbReference type="ARBA" id="ARBA00023136"/>
    </source>
</evidence>
<keyword evidence="6" id="KW-0441">Lipid A biosynthesis</keyword>
<keyword evidence="10" id="KW-0443">Lipid metabolism</keyword>
<feature type="transmembrane region" description="Helical" evidence="12">
    <location>
        <begin position="95"/>
        <end position="112"/>
    </location>
</feature>
<evidence type="ECO:0000259" key="13">
    <source>
        <dbReference type="Pfam" id="PF00892"/>
    </source>
</evidence>
<dbReference type="Proteomes" id="UP000028875">
    <property type="component" value="Unassembled WGS sequence"/>
</dbReference>
<evidence type="ECO:0000256" key="2">
    <source>
        <dbReference type="ARBA" id="ARBA00007362"/>
    </source>
</evidence>
<evidence type="ECO:0000256" key="10">
    <source>
        <dbReference type="ARBA" id="ARBA00023098"/>
    </source>
</evidence>
<feature type="transmembrane region" description="Helical" evidence="12">
    <location>
        <begin position="43"/>
        <end position="62"/>
    </location>
</feature>
<dbReference type="InterPro" id="IPR037185">
    <property type="entry name" value="EmrE-like"/>
</dbReference>
<dbReference type="InterPro" id="IPR000390">
    <property type="entry name" value="Small_drug/metabolite_transptr"/>
</dbReference>
<comment type="similarity">
    <text evidence="2">Belongs to the EamA transporter family.</text>
</comment>
<name>A0A024Q7U4_9BACI</name>
<dbReference type="OrthoDB" id="513492at2"/>
<evidence type="ECO:0000256" key="4">
    <source>
        <dbReference type="ARBA" id="ARBA00022516"/>
    </source>
</evidence>
<reference evidence="14 15" key="1">
    <citation type="submission" date="2014-03" db="EMBL/GenBank/DDBJ databases">
        <authorList>
            <person name="Urmite Genomes U."/>
        </authorList>
    </citation>
    <scope>NUCLEOTIDE SEQUENCE [LARGE SCALE GENOMIC DNA]</scope>
    <source>
        <strain evidence="14 15">Vm-5</strain>
    </source>
</reference>
<dbReference type="EMBL" id="CCDP010000001">
    <property type="protein sequence ID" value="CDQ38362.1"/>
    <property type="molecule type" value="Genomic_DNA"/>
</dbReference>
<dbReference type="STRING" id="1462526.BN990_00632"/>
<evidence type="ECO:0000256" key="8">
    <source>
        <dbReference type="ARBA" id="ARBA00022985"/>
    </source>
</evidence>
<dbReference type="GO" id="GO:0022857">
    <property type="term" value="F:transmembrane transporter activity"/>
    <property type="evidence" value="ECO:0007669"/>
    <property type="project" value="InterPro"/>
</dbReference>
<dbReference type="InterPro" id="IPR000620">
    <property type="entry name" value="EamA_dom"/>
</dbReference>
<evidence type="ECO:0000256" key="3">
    <source>
        <dbReference type="ARBA" id="ARBA00022475"/>
    </source>
</evidence>
<organism evidence="14 15">
    <name type="scientific">Virgibacillus massiliensis</name>
    <dbReference type="NCBI Taxonomy" id="1462526"/>
    <lineage>
        <taxon>Bacteria</taxon>
        <taxon>Bacillati</taxon>
        <taxon>Bacillota</taxon>
        <taxon>Bacilli</taxon>
        <taxon>Bacillales</taxon>
        <taxon>Bacillaceae</taxon>
        <taxon>Virgibacillus</taxon>
    </lineage>
</organism>
<dbReference type="eggNOG" id="COG2510">
    <property type="taxonomic scope" value="Bacteria"/>
</dbReference>
<comment type="subcellular location">
    <subcellularLocation>
        <location evidence="1">Cell membrane</location>
        <topology evidence="1">Multi-pass membrane protein</topology>
    </subcellularLocation>
</comment>
<dbReference type="PANTHER" id="PTHR30561">
    <property type="entry name" value="SMR FAMILY PROTON-DEPENDENT DRUG EFFLUX TRANSPORTER SUGE"/>
    <property type="match status" value="1"/>
</dbReference>
<accession>A0A024Q7U4</accession>
<dbReference type="Pfam" id="PF00892">
    <property type="entry name" value="EamA"/>
    <property type="match status" value="1"/>
</dbReference>
<evidence type="ECO:0000256" key="7">
    <source>
        <dbReference type="ARBA" id="ARBA00022692"/>
    </source>
</evidence>
<dbReference type="SUPFAM" id="SSF103481">
    <property type="entry name" value="Multidrug resistance efflux transporter EmrE"/>
    <property type="match status" value="1"/>
</dbReference>
<sequence>MNYLLLVVNILLLVSGQMLWKVGMQQIGTMGLGTIVEVIKSPYIIGGGLIYVLATGLWLYILSRMPFSIAYPFQSLAYVLGVVIGYVIFKETVTPIQWAGAAIIVFGVYLIAR</sequence>
<keyword evidence="5" id="KW-0997">Cell inner membrane</keyword>
<dbReference type="GO" id="GO:0005886">
    <property type="term" value="C:plasma membrane"/>
    <property type="evidence" value="ECO:0007669"/>
    <property type="project" value="UniProtKB-SubCell"/>
</dbReference>
<evidence type="ECO:0000256" key="6">
    <source>
        <dbReference type="ARBA" id="ARBA00022556"/>
    </source>
</evidence>
<proteinExistence type="inferred from homology"/>
<protein>
    <submittedName>
        <fullName evidence="14">4-amino-4-deoxy-L-arabinose-phosphoundecaprenol flippase subunit ArnE</fullName>
    </submittedName>
</protein>
<evidence type="ECO:0000313" key="15">
    <source>
        <dbReference type="Proteomes" id="UP000028875"/>
    </source>
</evidence>
<keyword evidence="11 12" id="KW-0472">Membrane</keyword>
<evidence type="ECO:0000256" key="9">
    <source>
        <dbReference type="ARBA" id="ARBA00022989"/>
    </source>
</evidence>
<keyword evidence="7 12" id="KW-0812">Transmembrane</keyword>
<dbReference type="Gene3D" id="1.10.3730.20">
    <property type="match status" value="1"/>
</dbReference>
<feature type="transmembrane region" description="Helical" evidence="12">
    <location>
        <begin position="69"/>
        <end position="89"/>
    </location>
</feature>
<keyword evidence="9 12" id="KW-1133">Transmembrane helix</keyword>
<keyword evidence="4" id="KW-0444">Lipid biosynthesis</keyword>
<evidence type="ECO:0000256" key="5">
    <source>
        <dbReference type="ARBA" id="ARBA00022519"/>
    </source>
</evidence>
<evidence type="ECO:0000313" key="14">
    <source>
        <dbReference type="EMBL" id="CDQ38362.1"/>
    </source>
</evidence>
<keyword evidence="8" id="KW-0448">Lipopolysaccharide biosynthesis</keyword>
<dbReference type="RefSeq" id="WP_021289764.1">
    <property type="nucleotide sequence ID" value="NZ_BNER01000001.1"/>
</dbReference>
<evidence type="ECO:0000256" key="12">
    <source>
        <dbReference type="SAM" id="Phobius"/>
    </source>
</evidence>
<evidence type="ECO:0000256" key="1">
    <source>
        <dbReference type="ARBA" id="ARBA00004651"/>
    </source>
</evidence>
<reference evidence="15" key="2">
    <citation type="submission" date="2014-05" db="EMBL/GenBank/DDBJ databases">
        <title>Draft genome sequence of Virgibacillus massiliensis Vm-5.</title>
        <authorList>
            <person name="Khelaifia S."/>
            <person name="Croce O."/>
            <person name="Lagier J.C."/>
            <person name="Raoult D."/>
        </authorList>
    </citation>
    <scope>NUCLEOTIDE SEQUENCE [LARGE SCALE GENOMIC DNA]</scope>
    <source>
        <strain evidence="15">Vm-5</strain>
    </source>
</reference>
<feature type="domain" description="EamA" evidence="13">
    <location>
        <begin position="38"/>
        <end position="112"/>
    </location>
</feature>
<dbReference type="PANTHER" id="PTHR30561:SF9">
    <property type="entry name" value="4-AMINO-4-DEOXY-L-ARABINOSE-PHOSPHOUNDECAPRENOL FLIPPASE SUBUNIT ARNF-RELATED"/>
    <property type="match status" value="1"/>
</dbReference>